<evidence type="ECO:0000256" key="1">
    <source>
        <dbReference type="SAM" id="MobiDB-lite"/>
    </source>
</evidence>
<feature type="compositionally biased region" description="Polar residues" evidence="1">
    <location>
        <begin position="61"/>
        <end position="71"/>
    </location>
</feature>
<gene>
    <name evidence="2" type="ORF">RN001_004386</name>
</gene>
<comment type="caution">
    <text evidence="2">The sequence shown here is derived from an EMBL/GenBank/DDBJ whole genome shotgun (WGS) entry which is preliminary data.</text>
</comment>
<reference evidence="3" key="1">
    <citation type="submission" date="2023-01" db="EMBL/GenBank/DDBJ databases">
        <title>Key to firefly adult light organ development and bioluminescence: homeobox transcription factors regulate luciferase expression and transportation to peroxisome.</title>
        <authorList>
            <person name="Fu X."/>
        </authorList>
    </citation>
    <scope>NUCLEOTIDE SEQUENCE [LARGE SCALE GENOMIC DNA]</scope>
</reference>
<feature type="region of interest" description="Disordered" evidence="1">
    <location>
        <begin position="1"/>
        <end position="22"/>
    </location>
</feature>
<evidence type="ECO:0000313" key="2">
    <source>
        <dbReference type="EMBL" id="KAK4881067.1"/>
    </source>
</evidence>
<dbReference type="EMBL" id="JARPUR010000002">
    <property type="protein sequence ID" value="KAK4881067.1"/>
    <property type="molecule type" value="Genomic_DNA"/>
</dbReference>
<keyword evidence="3" id="KW-1185">Reference proteome</keyword>
<name>A0AAN7PAL8_9COLE</name>
<protein>
    <submittedName>
        <fullName evidence="2">Uncharacterized protein</fullName>
    </submittedName>
</protein>
<dbReference type="AlphaFoldDB" id="A0AAN7PAL8"/>
<feature type="region of interest" description="Disordered" evidence="1">
    <location>
        <begin position="53"/>
        <end position="81"/>
    </location>
</feature>
<organism evidence="2 3">
    <name type="scientific">Aquatica leii</name>
    <dbReference type="NCBI Taxonomy" id="1421715"/>
    <lineage>
        <taxon>Eukaryota</taxon>
        <taxon>Metazoa</taxon>
        <taxon>Ecdysozoa</taxon>
        <taxon>Arthropoda</taxon>
        <taxon>Hexapoda</taxon>
        <taxon>Insecta</taxon>
        <taxon>Pterygota</taxon>
        <taxon>Neoptera</taxon>
        <taxon>Endopterygota</taxon>
        <taxon>Coleoptera</taxon>
        <taxon>Polyphaga</taxon>
        <taxon>Elateriformia</taxon>
        <taxon>Elateroidea</taxon>
        <taxon>Lampyridae</taxon>
        <taxon>Luciolinae</taxon>
        <taxon>Aquatica</taxon>
    </lineage>
</organism>
<feature type="compositionally biased region" description="Acidic residues" evidence="1">
    <location>
        <begin position="13"/>
        <end position="22"/>
    </location>
</feature>
<proteinExistence type="predicted"/>
<sequence>MKGQLGREQAQTPEEESDCEVWTEEMLRKRTEELNIRDHRDSPRVTESRCEELILSDHSPSKSTSPESQGKNCKAKNSKYS</sequence>
<dbReference type="Proteomes" id="UP001353858">
    <property type="component" value="Unassembled WGS sequence"/>
</dbReference>
<accession>A0AAN7PAL8</accession>
<evidence type="ECO:0000313" key="3">
    <source>
        <dbReference type="Proteomes" id="UP001353858"/>
    </source>
</evidence>